<dbReference type="Pfam" id="PF10276">
    <property type="entry name" value="zf-CHCC"/>
    <property type="match status" value="1"/>
</dbReference>
<dbReference type="STRING" id="1629334.Cva_00776"/>
<protein>
    <submittedName>
        <fullName evidence="2">Zinc-finger domain protein</fullName>
    </submittedName>
</protein>
<evidence type="ECO:0000259" key="1">
    <source>
        <dbReference type="Pfam" id="PF10276"/>
    </source>
</evidence>
<keyword evidence="3" id="KW-1185">Reference proteome</keyword>
<comment type="caution">
    <text evidence="2">The sequence shown here is derived from an EMBL/GenBank/DDBJ whole genome shotgun (WGS) entry which is preliminary data.</text>
</comment>
<dbReference type="OrthoDB" id="7391570at2"/>
<dbReference type="Proteomes" id="UP000036771">
    <property type="component" value="Unassembled WGS sequence"/>
</dbReference>
<dbReference type="GO" id="GO:0008270">
    <property type="term" value="F:zinc ion binding"/>
    <property type="evidence" value="ECO:0007669"/>
    <property type="project" value="UniProtKB-KW"/>
</dbReference>
<organism evidence="2 3">
    <name type="scientific">Caedimonas varicaedens</name>
    <dbReference type="NCBI Taxonomy" id="1629334"/>
    <lineage>
        <taxon>Bacteria</taxon>
        <taxon>Pseudomonadati</taxon>
        <taxon>Pseudomonadota</taxon>
        <taxon>Alphaproteobacteria</taxon>
        <taxon>Holosporales</taxon>
        <taxon>Caedimonadaceae</taxon>
        <taxon>Caedimonas</taxon>
    </lineage>
</organism>
<proteinExistence type="predicted"/>
<dbReference type="AlphaFoldDB" id="A0A0K8MD41"/>
<keyword evidence="2" id="KW-0862">Zinc</keyword>
<gene>
    <name evidence="2" type="ORF">Cva_00776</name>
</gene>
<keyword evidence="2" id="KW-0479">Metal-binding</keyword>
<evidence type="ECO:0000313" key="3">
    <source>
        <dbReference type="Proteomes" id="UP000036771"/>
    </source>
</evidence>
<dbReference type="Gene3D" id="2.60.260.40">
    <property type="entry name" value="q5lls5 like domains"/>
    <property type="match status" value="1"/>
</dbReference>
<dbReference type="EMBL" id="BBVC01000025">
    <property type="protein sequence ID" value="GAO98128.1"/>
    <property type="molecule type" value="Genomic_DNA"/>
</dbReference>
<keyword evidence="2" id="KW-0863">Zinc-finger</keyword>
<evidence type="ECO:0000313" key="2">
    <source>
        <dbReference type="EMBL" id="GAO98128.1"/>
    </source>
</evidence>
<feature type="domain" description="Zinc finger CHCC-type" evidence="1">
    <location>
        <begin position="13"/>
        <end position="46"/>
    </location>
</feature>
<sequence length="60" mass="6711" precursor="true">MNGSVVYIETLFASCKGGNESDGHPHVYLDLEKKGEIVCPYCSRHFVLKQKMPAKKEPSL</sequence>
<reference evidence="2 3" key="1">
    <citation type="submission" date="2015-03" db="EMBL/GenBank/DDBJ databases">
        <title>Caedibacter varicaedens, whole genome shotgun sequence.</title>
        <authorList>
            <person name="Suzuki H."/>
            <person name="Dapper A.L."/>
            <person name="Gibson A.K."/>
            <person name="Jackson C."/>
            <person name="Lee H."/>
            <person name="Pejaver V.R."/>
            <person name="Doak T."/>
            <person name="Lynch M."/>
        </authorList>
    </citation>
    <scope>NUCLEOTIDE SEQUENCE [LARGE SCALE GENOMIC DNA]</scope>
</reference>
<dbReference type="InterPro" id="IPR019401">
    <property type="entry name" value="Znf_CHCC"/>
</dbReference>
<name>A0A0K8MD41_9PROT</name>
<accession>A0A0K8MD41</accession>